<dbReference type="NCBIfam" id="NF007705">
    <property type="entry name" value="PRK10397.1"/>
    <property type="match status" value="1"/>
</dbReference>
<dbReference type="InterPro" id="IPR025596">
    <property type="entry name" value="YedD"/>
</dbReference>
<gene>
    <name evidence="1" type="ORF">HH682_00260</name>
</gene>
<proteinExistence type="predicted"/>
<evidence type="ECO:0000313" key="1">
    <source>
        <dbReference type="EMBL" id="MBT0722897.1"/>
    </source>
</evidence>
<organism evidence="1 2">
    <name type="scientific">Rosenbergiella gaditana</name>
    <dbReference type="NCBI Taxonomy" id="2726987"/>
    <lineage>
        <taxon>Bacteria</taxon>
        <taxon>Pseudomonadati</taxon>
        <taxon>Pseudomonadota</taxon>
        <taxon>Gammaproteobacteria</taxon>
        <taxon>Enterobacterales</taxon>
        <taxon>Erwiniaceae</taxon>
        <taxon>Rosenbergiella</taxon>
    </lineage>
</organism>
<dbReference type="Proteomes" id="UP000790096">
    <property type="component" value="Unassembled WGS sequence"/>
</dbReference>
<keyword evidence="1" id="KW-0449">Lipoprotein</keyword>
<accession>A0ABS5SUH2</accession>
<protein>
    <submittedName>
        <fullName evidence="1">Lipoprotein</fullName>
    </submittedName>
</protein>
<keyword evidence="2" id="KW-1185">Reference proteome</keyword>
<name>A0ABS5SUH2_9GAMM</name>
<dbReference type="EMBL" id="JABBFR010000001">
    <property type="protein sequence ID" value="MBT0722897.1"/>
    <property type="molecule type" value="Genomic_DNA"/>
</dbReference>
<evidence type="ECO:0000313" key="2">
    <source>
        <dbReference type="Proteomes" id="UP000790096"/>
    </source>
</evidence>
<reference evidence="1 2" key="1">
    <citation type="submission" date="2020-04" db="EMBL/GenBank/DDBJ databases">
        <title>Genome sequencing of Rosenbergiella species.</title>
        <authorList>
            <person name="Alvarez-Perez S."/>
            <person name="Lievens B."/>
        </authorList>
    </citation>
    <scope>NUCLEOTIDE SEQUENCE [LARGE SCALE GENOMIC DNA]</scope>
    <source>
        <strain evidence="1 2">S61</strain>
    </source>
</reference>
<dbReference type="RefSeq" id="WP_214235116.1">
    <property type="nucleotide sequence ID" value="NZ_JABBFR010000001.1"/>
</dbReference>
<dbReference type="PROSITE" id="PS51257">
    <property type="entry name" value="PROKAR_LIPOPROTEIN"/>
    <property type="match status" value="1"/>
</dbReference>
<comment type="caution">
    <text evidence="1">The sequence shown here is derived from an EMBL/GenBank/DDBJ whole genome shotgun (WGS) entry which is preliminary data.</text>
</comment>
<sequence>MKTRLLLPLFVLAGCSPITNYQTIVKTPAPQSLAGVWRTSGPQSGLVSKDAVGYLIIDQAGNTLDCRQWQRVIAKPGKLSRIDDQWVNVNHQVRIMPLKREDGMLHYDRLTLVKVSSASEECQKALAEAKAQPHAETIQNIEINGQ</sequence>
<dbReference type="Gene3D" id="2.40.128.500">
    <property type="entry name" value="YedD-like protein"/>
    <property type="match status" value="1"/>
</dbReference>
<dbReference type="InterPro" id="IPR038624">
    <property type="entry name" value="YedD-like_sf"/>
</dbReference>
<dbReference type="Pfam" id="PF13987">
    <property type="entry name" value="YedD"/>
    <property type="match status" value="1"/>
</dbReference>